<evidence type="ECO:0000256" key="1">
    <source>
        <dbReference type="ARBA" id="ARBA00022679"/>
    </source>
</evidence>
<evidence type="ECO:0000313" key="9">
    <source>
        <dbReference type="Proteomes" id="UP000240542"/>
    </source>
</evidence>
<dbReference type="InterPro" id="IPR000719">
    <property type="entry name" value="Prot_kinase_dom"/>
</dbReference>
<reference evidence="8 9" key="1">
    <citation type="submission" date="2018-03" db="EMBL/GenBank/DDBJ databases">
        <title>Genomic Encyclopedia of Archaeal and Bacterial Type Strains, Phase II (KMG-II): from individual species to whole genera.</title>
        <authorList>
            <person name="Goeker M."/>
        </authorList>
    </citation>
    <scope>NUCLEOTIDE SEQUENCE [LARGE SCALE GENOMIC DNA]</scope>
    <source>
        <strain evidence="8 9">DSM 45312</strain>
    </source>
</reference>
<feature type="region of interest" description="Disordered" evidence="6">
    <location>
        <begin position="1"/>
        <end position="22"/>
    </location>
</feature>
<proteinExistence type="predicted"/>
<comment type="caution">
    <text evidence="8">The sequence shown here is derived from an EMBL/GenBank/DDBJ whole genome shotgun (WGS) entry which is preliminary data.</text>
</comment>
<dbReference type="SMART" id="SM00220">
    <property type="entry name" value="S_TKc"/>
    <property type="match status" value="1"/>
</dbReference>
<evidence type="ECO:0000256" key="6">
    <source>
        <dbReference type="SAM" id="MobiDB-lite"/>
    </source>
</evidence>
<keyword evidence="1" id="KW-0808">Transferase</keyword>
<dbReference type="Gene3D" id="1.10.510.10">
    <property type="entry name" value="Transferase(Phosphotransferase) domain 1"/>
    <property type="match status" value="1"/>
</dbReference>
<sequence>MPPNADTPPGSEPPLPVGFAPLAPDDPRTIGPFAVVGRIGAGGMGIVYGALDGAGTHIAVKVIHPRYAGDPDFRARFAHEADLLRRVDAECAPAFLGADPEAALPWLATEFVPGRTLKEHVAEFGPLDGPELLSFAAGTAEALAAIHAAGVLHRDIKPGNVILSPTGPRVLDFGIARLDGDTADEAGVYGTPGWLAPERLDGRPATDRTDVFAWGGLVVHAATGRGPFGAGTGRELLERTRTGQPEFDAAPAELHPLLARALDRDPVQRPGAAEAFGTVLDLAAGAAGPAADPRERLRSLLAQAWRGFEAAGRGAGPWIAAGSVAVLSASSVGAAAGAGAVGAAAGGGAGTAAGAGTIAGMSKATALILAGATATTVVTGGWVGGRMAAGQPVLPFTEQAASEDAPPRDGKKVEFRGMSIWIPESWTAKTINDDFVNFSENDHAGYGPQDWVLLYPGGQPECADVDWEWTVNAPPCRHVKLMGNIGIENGGPGFGPITDDPEQALFNPSTNPMPCPDAEDSYRREGEWYATNQVKDSGSAPVGDRKALHRVAPSLCVDPEETAPSDGGLVTRFFDQESWLMADAGILVVDDYGIDGLAGILADAEWGKTMELKSEQVRFRNLTFQVPAEWRPRRDERTYEPLGGGQPTTEDLLILGTDPDADCAEPAEGRLHYNCPHVKVMAAGGISTGYAQSPLDETKPFHPATQPYTCDPALDTRAEPAPGSSPEEPMTADLGDIGSRRAFYRVFDASCHDGPDDEVNTEGPPRYYEQRYWLLPESEILIVDEYRTEGLADILAKAEVDE</sequence>
<dbReference type="PROSITE" id="PS00107">
    <property type="entry name" value="PROTEIN_KINASE_ATP"/>
    <property type="match status" value="1"/>
</dbReference>
<dbReference type="GO" id="GO:0004674">
    <property type="term" value="F:protein serine/threonine kinase activity"/>
    <property type="evidence" value="ECO:0007669"/>
    <property type="project" value="UniProtKB-KW"/>
</dbReference>
<keyword evidence="4 5" id="KW-0067">ATP-binding</keyword>
<dbReference type="OrthoDB" id="9762169at2"/>
<dbReference type="EMBL" id="PYGA01000035">
    <property type="protein sequence ID" value="PSK86275.1"/>
    <property type="molecule type" value="Genomic_DNA"/>
</dbReference>
<gene>
    <name evidence="8" type="ORF">CLV63_13544</name>
</gene>
<accession>A0A2P8CMT3</accession>
<dbReference type="InterPro" id="IPR011009">
    <property type="entry name" value="Kinase-like_dom_sf"/>
</dbReference>
<evidence type="ECO:0000313" key="8">
    <source>
        <dbReference type="EMBL" id="PSK86275.1"/>
    </source>
</evidence>
<dbReference type="PANTHER" id="PTHR43289:SF34">
    <property type="entry name" value="SERINE_THREONINE-PROTEIN KINASE YBDM-RELATED"/>
    <property type="match status" value="1"/>
</dbReference>
<dbReference type="InterPro" id="IPR017441">
    <property type="entry name" value="Protein_kinase_ATP_BS"/>
</dbReference>
<evidence type="ECO:0000259" key="7">
    <source>
        <dbReference type="PROSITE" id="PS50011"/>
    </source>
</evidence>
<evidence type="ECO:0000256" key="2">
    <source>
        <dbReference type="ARBA" id="ARBA00022741"/>
    </source>
</evidence>
<keyword evidence="9" id="KW-1185">Reference proteome</keyword>
<feature type="compositionally biased region" description="Pro residues" evidence="6">
    <location>
        <begin position="1"/>
        <end position="16"/>
    </location>
</feature>
<dbReference type="AlphaFoldDB" id="A0A2P8CMT3"/>
<dbReference type="InterPro" id="IPR008271">
    <property type="entry name" value="Ser/Thr_kinase_AS"/>
</dbReference>
<keyword evidence="8" id="KW-0723">Serine/threonine-protein kinase</keyword>
<organism evidence="8 9">
    <name type="scientific">Murinocardiopsis flavida</name>
    <dbReference type="NCBI Taxonomy" id="645275"/>
    <lineage>
        <taxon>Bacteria</taxon>
        <taxon>Bacillati</taxon>
        <taxon>Actinomycetota</taxon>
        <taxon>Actinomycetes</taxon>
        <taxon>Streptosporangiales</taxon>
        <taxon>Nocardiopsidaceae</taxon>
        <taxon>Murinocardiopsis</taxon>
    </lineage>
</organism>
<protein>
    <submittedName>
        <fullName evidence="8">Serine/threonine protein kinase</fullName>
    </submittedName>
</protein>
<dbReference type="RefSeq" id="WP_106586764.1">
    <property type="nucleotide sequence ID" value="NZ_PYGA01000035.1"/>
</dbReference>
<evidence type="ECO:0000256" key="5">
    <source>
        <dbReference type="PROSITE-ProRule" id="PRU10141"/>
    </source>
</evidence>
<dbReference type="CDD" id="cd14014">
    <property type="entry name" value="STKc_PknB_like"/>
    <property type="match status" value="1"/>
</dbReference>
<keyword evidence="3 8" id="KW-0418">Kinase</keyword>
<dbReference type="Proteomes" id="UP000240542">
    <property type="component" value="Unassembled WGS sequence"/>
</dbReference>
<name>A0A2P8CMT3_9ACTN</name>
<dbReference type="PROSITE" id="PS00108">
    <property type="entry name" value="PROTEIN_KINASE_ST"/>
    <property type="match status" value="1"/>
</dbReference>
<keyword evidence="2 5" id="KW-0547">Nucleotide-binding</keyword>
<evidence type="ECO:0000256" key="4">
    <source>
        <dbReference type="ARBA" id="ARBA00022840"/>
    </source>
</evidence>
<dbReference type="PROSITE" id="PS50011">
    <property type="entry name" value="PROTEIN_KINASE_DOM"/>
    <property type="match status" value="1"/>
</dbReference>
<dbReference type="Pfam" id="PF00069">
    <property type="entry name" value="Pkinase"/>
    <property type="match status" value="1"/>
</dbReference>
<dbReference type="Gene3D" id="3.30.200.20">
    <property type="entry name" value="Phosphorylase Kinase, domain 1"/>
    <property type="match status" value="1"/>
</dbReference>
<dbReference type="PANTHER" id="PTHR43289">
    <property type="entry name" value="MITOGEN-ACTIVATED PROTEIN KINASE KINASE KINASE 20-RELATED"/>
    <property type="match status" value="1"/>
</dbReference>
<dbReference type="GO" id="GO:0005524">
    <property type="term" value="F:ATP binding"/>
    <property type="evidence" value="ECO:0007669"/>
    <property type="project" value="UniProtKB-UniRule"/>
</dbReference>
<dbReference type="SUPFAM" id="SSF56112">
    <property type="entry name" value="Protein kinase-like (PK-like)"/>
    <property type="match status" value="1"/>
</dbReference>
<feature type="domain" description="Protein kinase" evidence="7">
    <location>
        <begin position="33"/>
        <end position="280"/>
    </location>
</feature>
<evidence type="ECO:0000256" key="3">
    <source>
        <dbReference type="ARBA" id="ARBA00022777"/>
    </source>
</evidence>
<feature type="binding site" evidence="5">
    <location>
        <position position="61"/>
    </location>
    <ligand>
        <name>ATP</name>
        <dbReference type="ChEBI" id="CHEBI:30616"/>
    </ligand>
</feature>